<dbReference type="PANTHER" id="PTHR48228">
    <property type="entry name" value="SUCCINYL-COA--D-CITRAMALATE COA-TRANSFERASE"/>
    <property type="match status" value="1"/>
</dbReference>
<dbReference type="Proteomes" id="UP000279841">
    <property type="component" value="Chromosome"/>
</dbReference>
<dbReference type="GO" id="GO:0016740">
    <property type="term" value="F:transferase activity"/>
    <property type="evidence" value="ECO:0007669"/>
    <property type="project" value="UniProtKB-KW"/>
</dbReference>
<sequence>MAPSAWPPGKVLDLTRLLPGPLAGKLLADMGFPVLKVEPPGGDPLKALAPEAYRFLNGGKEVLTLDLKAEEGQKRLLEWVREAAILLESNRPGVMERLGLGPEVLLAANPRLVYLRLRGYPDTPDPGHDLTYLAEAGLLGRFPWRAFQFADLAGAYALALAALKGLLLGGGVYEVALSEAVKSIAYPPIPFLDGSVLCYGVYRAREGEVALAALEPHLWARFCQKAGLPELVEAAFSPASPENPLYRTLCAFFAQRPARAWEAWAREEGLPLRAVR</sequence>
<name>A0A3P4ASH3_THETH</name>
<dbReference type="Gene3D" id="3.30.1540.10">
    <property type="entry name" value="formyl-coa transferase, domain 3"/>
    <property type="match status" value="1"/>
</dbReference>
<dbReference type="Gene3D" id="3.40.50.10540">
    <property type="entry name" value="Crotonobetainyl-coa:carnitine coa-transferase, domain 1"/>
    <property type="match status" value="1"/>
</dbReference>
<reference evidence="1 2" key="1">
    <citation type="submission" date="2018-10" db="EMBL/GenBank/DDBJ databases">
        <authorList>
            <person name="Peiro R."/>
            <person name="Begona"/>
            <person name="Cbmso G."/>
            <person name="Lopez M."/>
            <person name="Gonzalez S."/>
            <person name="Sacristan E."/>
            <person name="Castillo E."/>
        </authorList>
    </citation>
    <scope>NUCLEOTIDE SEQUENCE [LARGE SCALE GENOMIC DNA]</scope>
    <source>
        <strain evidence="1">TTHNAR1</strain>
    </source>
</reference>
<dbReference type="PANTHER" id="PTHR48228:SF5">
    <property type="entry name" value="ALPHA-METHYLACYL-COA RACEMASE"/>
    <property type="match status" value="1"/>
</dbReference>
<dbReference type="AlphaFoldDB" id="A0A3P4ASH3"/>
<gene>
    <name evidence="1" type="primary">yfdE_1</name>
    <name evidence="1" type="ORF">TTHN1_01082</name>
</gene>
<dbReference type="InterPro" id="IPR023606">
    <property type="entry name" value="CoA-Trfase_III_dom_1_sf"/>
</dbReference>
<accession>A0A3P4ASH3</accession>
<keyword evidence="1" id="KW-0808">Transferase</keyword>
<dbReference type="RefSeq" id="WP_124104738.1">
    <property type="nucleotide sequence ID" value="NZ_LR027517.1"/>
</dbReference>
<protein>
    <submittedName>
        <fullName evidence="1">Acetyl-CoA:oxalate CoA-transferase</fullName>
    </submittedName>
</protein>
<dbReference type="InterPro" id="IPR050509">
    <property type="entry name" value="CoA-transferase_III"/>
</dbReference>
<dbReference type="EMBL" id="LR027517">
    <property type="protein sequence ID" value="VCU53314.1"/>
    <property type="molecule type" value="Genomic_DNA"/>
</dbReference>
<evidence type="ECO:0000313" key="2">
    <source>
        <dbReference type="Proteomes" id="UP000279841"/>
    </source>
</evidence>
<dbReference type="InterPro" id="IPR003673">
    <property type="entry name" value="CoA-Trfase_fam_III"/>
</dbReference>
<evidence type="ECO:0000313" key="1">
    <source>
        <dbReference type="EMBL" id="VCU53314.1"/>
    </source>
</evidence>
<proteinExistence type="predicted"/>
<dbReference type="Pfam" id="PF02515">
    <property type="entry name" value="CoA_transf_3"/>
    <property type="match status" value="2"/>
</dbReference>
<organism evidence="1 2">
    <name type="scientific">Thermus thermophilus</name>
    <dbReference type="NCBI Taxonomy" id="274"/>
    <lineage>
        <taxon>Bacteria</taxon>
        <taxon>Thermotogati</taxon>
        <taxon>Deinococcota</taxon>
        <taxon>Deinococci</taxon>
        <taxon>Thermales</taxon>
        <taxon>Thermaceae</taxon>
        <taxon>Thermus</taxon>
    </lineage>
</organism>
<dbReference type="SUPFAM" id="SSF89796">
    <property type="entry name" value="CoA-transferase family III (CaiB/BaiF)"/>
    <property type="match status" value="1"/>
</dbReference>
<dbReference type="InterPro" id="IPR044855">
    <property type="entry name" value="CoA-Trfase_III_dom3_sf"/>
</dbReference>